<accession>A0A1I2B7H9</accession>
<evidence type="ECO:0000313" key="2">
    <source>
        <dbReference type="EMBL" id="SFE52152.1"/>
    </source>
</evidence>
<protein>
    <recommendedName>
        <fullName evidence="1">DUF8042 domain-containing protein</fullName>
    </recommendedName>
</protein>
<proteinExistence type="predicted"/>
<reference evidence="2 3" key="1">
    <citation type="submission" date="2016-10" db="EMBL/GenBank/DDBJ databases">
        <authorList>
            <person name="de Groot N.N."/>
        </authorList>
    </citation>
    <scope>NUCLEOTIDE SEQUENCE [LARGE SCALE GENOMIC DNA]</scope>
    <source>
        <strain evidence="2 3">DSM 23995</strain>
    </source>
</reference>
<name>A0A1I2B7H9_9BACI</name>
<evidence type="ECO:0000259" key="1">
    <source>
        <dbReference type="Pfam" id="PF26154"/>
    </source>
</evidence>
<dbReference type="InterPro" id="IPR058355">
    <property type="entry name" value="DUF8042"/>
</dbReference>
<keyword evidence="3" id="KW-1185">Reference proteome</keyword>
<feature type="domain" description="DUF8042" evidence="1">
    <location>
        <begin position="1"/>
        <end position="118"/>
    </location>
</feature>
<dbReference type="Proteomes" id="UP000199516">
    <property type="component" value="Unassembled WGS sequence"/>
</dbReference>
<dbReference type="Pfam" id="PF26154">
    <property type="entry name" value="DUF8042"/>
    <property type="match status" value="1"/>
</dbReference>
<organism evidence="2 3">
    <name type="scientific">Alteribacillus iranensis</name>
    <dbReference type="NCBI Taxonomy" id="930128"/>
    <lineage>
        <taxon>Bacteria</taxon>
        <taxon>Bacillati</taxon>
        <taxon>Bacillota</taxon>
        <taxon>Bacilli</taxon>
        <taxon>Bacillales</taxon>
        <taxon>Bacillaceae</taxon>
        <taxon>Alteribacillus</taxon>
    </lineage>
</organism>
<dbReference type="EMBL" id="FONT01000002">
    <property type="protein sequence ID" value="SFE52152.1"/>
    <property type="molecule type" value="Genomic_DNA"/>
</dbReference>
<dbReference type="OrthoDB" id="2874105at2"/>
<gene>
    <name evidence="2" type="ORF">SAMN05192532_102134</name>
</gene>
<sequence>MEKHIHVMKQSVELTDTMIEGLQHIQSLFSEGKMESTMFLFEDIVTAFSSVEGAIQPVMEELSQQDLDNHLQRVRNALEVTVTAYERKQYGKVQEIIQFTLLPQTTSLQQNLETAFQPYILS</sequence>
<evidence type="ECO:0000313" key="3">
    <source>
        <dbReference type="Proteomes" id="UP000199516"/>
    </source>
</evidence>
<dbReference type="RefSeq" id="WP_091658262.1">
    <property type="nucleotide sequence ID" value="NZ_FONT01000002.1"/>
</dbReference>
<dbReference type="AlphaFoldDB" id="A0A1I2B7H9"/>